<evidence type="ECO:0000256" key="10">
    <source>
        <dbReference type="ARBA" id="ARBA00022989"/>
    </source>
</evidence>
<accession>A0A513X085</accession>
<dbReference type="EMBL" id="MH424436">
    <property type="protein sequence ID" value="QDH07344.1"/>
    <property type="molecule type" value="Genomic_DNA"/>
</dbReference>
<comment type="similarity">
    <text evidence="2 15">Belongs to the complex I subunit 6 family.</text>
</comment>
<feature type="transmembrane region" description="Helical" evidence="15">
    <location>
        <begin position="84"/>
        <end position="103"/>
    </location>
</feature>
<keyword evidence="13 15" id="KW-0472">Membrane</keyword>
<keyword evidence="5 15" id="KW-0813">Transport</keyword>
<evidence type="ECO:0000256" key="14">
    <source>
        <dbReference type="ARBA" id="ARBA00049551"/>
    </source>
</evidence>
<evidence type="ECO:0000256" key="3">
    <source>
        <dbReference type="ARBA" id="ARBA00012944"/>
    </source>
</evidence>
<protein>
    <recommendedName>
        <fullName evidence="4 15">NADH-ubiquinone oxidoreductase chain 6</fullName>
        <ecNumber evidence="3 15">7.1.1.2</ecNumber>
    </recommendedName>
</protein>
<dbReference type="AlphaFoldDB" id="A0A513X085"/>
<dbReference type="Gene3D" id="1.20.120.1200">
    <property type="entry name" value="NADH-ubiquinone/plastoquinone oxidoreductase chain 6, subunit NuoJ"/>
    <property type="match status" value="1"/>
</dbReference>
<dbReference type="PANTHER" id="PTHR11435">
    <property type="entry name" value="NADH UBIQUINONE OXIDOREDUCTASE SUBUNIT ND6"/>
    <property type="match status" value="1"/>
</dbReference>
<organism evidence="16">
    <name type="scientific">Ophioplocus japonicus</name>
    <dbReference type="NCBI Taxonomy" id="35056"/>
    <lineage>
        <taxon>Eukaryota</taxon>
        <taxon>Metazoa</taxon>
        <taxon>Echinodermata</taxon>
        <taxon>Eleutherozoa</taxon>
        <taxon>Asterozoa</taxon>
        <taxon>Ophiuroidea</taxon>
        <taxon>Myophiuroidea</taxon>
        <taxon>Metophiurida</taxon>
        <taxon>Ophintegrida</taxon>
        <taxon>Amphilepidida</taxon>
        <taxon>Ophiurina</taxon>
        <taxon>Ophiolepidina</taxon>
        <taxon>Ophiolepididae</taxon>
        <taxon>Ophioplocus</taxon>
    </lineage>
</organism>
<dbReference type="InterPro" id="IPR001457">
    <property type="entry name" value="NADH_UbQ/plastoQ_OxRdtase_su6"/>
</dbReference>
<evidence type="ECO:0000256" key="6">
    <source>
        <dbReference type="ARBA" id="ARBA00022660"/>
    </source>
</evidence>
<comment type="function">
    <text evidence="15">Core subunit of the mitochondrial membrane respiratory chain NADH dehydrogenase (Complex I) which catalyzes electron transfer from NADH through the respiratory chain, using ubiquinone as an electron acceptor. Essential for the catalytic activity and assembly of complex I.</text>
</comment>
<evidence type="ECO:0000256" key="7">
    <source>
        <dbReference type="ARBA" id="ARBA00022692"/>
    </source>
</evidence>
<dbReference type="CTD" id="4541"/>
<keyword evidence="7 15" id="KW-0812">Transmembrane</keyword>
<name>A0A513X085_9ECHI</name>
<gene>
    <name evidence="16" type="primary">ND6</name>
</gene>
<keyword evidence="12 15" id="KW-0496">Mitochondrion</keyword>
<keyword evidence="15" id="KW-0830">Ubiquinone</keyword>
<reference evidence="16" key="1">
    <citation type="journal article" date="2019" name="Mar. Biol. Res.">
        <title>Mitochondrial gene rearrangement and phylogenetic relationships in the Amphilepidida and Ophiacanthida (Echinodermata, Ophiuroidea).</title>
        <authorList>
            <person name="Lee T."/>
            <person name="Bae Y.J."/>
            <person name="Shin S."/>
        </authorList>
    </citation>
    <scope>NUCLEOTIDE SEQUENCE</scope>
    <source>
        <tissue evidence="16">Gonad</tissue>
    </source>
</reference>
<evidence type="ECO:0000256" key="4">
    <source>
        <dbReference type="ARBA" id="ARBA00021095"/>
    </source>
</evidence>
<dbReference type="InterPro" id="IPR042106">
    <property type="entry name" value="Nuo/plastoQ_OxRdtase_6_NuoJ"/>
</dbReference>
<dbReference type="InterPro" id="IPR050269">
    <property type="entry name" value="ComplexI_Subunit6"/>
</dbReference>
<keyword evidence="9 15" id="KW-0249">Electron transport</keyword>
<keyword evidence="6 15" id="KW-0679">Respiratory chain</keyword>
<dbReference type="GO" id="GO:0031966">
    <property type="term" value="C:mitochondrial membrane"/>
    <property type="evidence" value="ECO:0007669"/>
    <property type="project" value="UniProtKB-SubCell"/>
</dbReference>
<evidence type="ECO:0000256" key="9">
    <source>
        <dbReference type="ARBA" id="ARBA00022982"/>
    </source>
</evidence>
<comment type="subcellular location">
    <subcellularLocation>
        <location evidence="1 15">Mitochondrion membrane</location>
        <topology evidence="1 15">Multi-pass membrane protein</topology>
    </subcellularLocation>
</comment>
<dbReference type="GeneID" id="41042373"/>
<feature type="transmembrane region" description="Helical" evidence="15">
    <location>
        <begin position="123"/>
        <end position="150"/>
    </location>
</feature>
<evidence type="ECO:0000256" key="8">
    <source>
        <dbReference type="ARBA" id="ARBA00022967"/>
    </source>
</evidence>
<keyword evidence="10 15" id="KW-1133">Transmembrane helix</keyword>
<dbReference type="RefSeq" id="YP_009680570.1">
    <property type="nucleotide sequence ID" value="NC_044109.1"/>
</dbReference>
<dbReference type="Pfam" id="PF00499">
    <property type="entry name" value="Oxidored_q3"/>
    <property type="match status" value="1"/>
</dbReference>
<evidence type="ECO:0000256" key="15">
    <source>
        <dbReference type="RuleBase" id="RU004430"/>
    </source>
</evidence>
<dbReference type="EC" id="7.1.1.2" evidence="3 15"/>
<evidence type="ECO:0000256" key="11">
    <source>
        <dbReference type="ARBA" id="ARBA00023027"/>
    </source>
</evidence>
<evidence type="ECO:0000313" key="16">
    <source>
        <dbReference type="EMBL" id="QDH07344.1"/>
    </source>
</evidence>
<dbReference type="PANTHER" id="PTHR11435:SF1">
    <property type="entry name" value="NADH-UBIQUINONE OXIDOREDUCTASE CHAIN 6"/>
    <property type="match status" value="1"/>
</dbReference>
<proteinExistence type="inferred from homology"/>
<evidence type="ECO:0000256" key="1">
    <source>
        <dbReference type="ARBA" id="ARBA00004225"/>
    </source>
</evidence>
<evidence type="ECO:0000256" key="5">
    <source>
        <dbReference type="ARBA" id="ARBA00022448"/>
    </source>
</evidence>
<dbReference type="GO" id="GO:0008137">
    <property type="term" value="F:NADH dehydrogenase (ubiquinone) activity"/>
    <property type="evidence" value="ECO:0007669"/>
    <property type="project" value="UniProtKB-UniRule"/>
</dbReference>
<sequence>MLYMLFLLVLGGVLLLVFSSSPFFGVFGILVQALSFSILLCLYGSPFFGLLVILIYIGGMMVVFLFSTILSAERYPSIGVWEAFLFWFGLGVLICPLVCSWKVSLESMGFLALELEAGSFGEIFGSLSVFTCLVAVVLLVALMVVLTFGFEHSRGSLRKL</sequence>
<keyword evidence="8 15" id="KW-1278">Translocase</keyword>
<comment type="catalytic activity">
    <reaction evidence="14 15">
        <text>a ubiquinone + NADH + 5 H(+)(in) = a ubiquinol + NAD(+) + 4 H(+)(out)</text>
        <dbReference type="Rhea" id="RHEA:29091"/>
        <dbReference type="Rhea" id="RHEA-COMP:9565"/>
        <dbReference type="Rhea" id="RHEA-COMP:9566"/>
        <dbReference type="ChEBI" id="CHEBI:15378"/>
        <dbReference type="ChEBI" id="CHEBI:16389"/>
        <dbReference type="ChEBI" id="CHEBI:17976"/>
        <dbReference type="ChEBI" id="CHEBI:57540"/>
        <dbReference type="ChEBI" id="CHEBI:57945"/>
        <dbReference type="EC" id="7.1.1.2"/>
    </reaction>
</comment>
<feature type="transmembrane region" description="Helical" evidence="15">
    <location>
        <begin position="47"/>
        <end position="72"/>
    </location>
</feature>
<keyword evidence="11 15" id="KW-0520">NAD</keyword>
<evidence type="ECO:0000256" key="2">
    <source>
        <dbReference type="ARBA" id="ARBA00005698"/>
    </source>
</evidence>
<geneLocation type="mitochondrion" evidence="16"/>
<evidence type="ECO:0000256" key="13">
    <source>
        <dbReference type="ARBA" id="ARBA00023136"/>
    </source>
</evidence>
<evidence type="ECO:0000256" key="12">
    <source>
        <dbReference type="ARBA" id="ARBA00023128"/>
    </source>
</evidence>